<dbReference type="RefSeq" id="WP_088564608.1">
    <property type="nucleotide sequence ID" value="NZ_CP020946.1"/>
</dbReference>
<dbReference type="InterPro" id="IPR036866">
    <property type="entry name" value="RibonucZ/Hydroxyglut_hydro"/>
</dbReference>
<dbReference type="PANTHER" id="PTHR30619:SF1">
    <property type="entry name" value="RECOMBINATION PROTEIN 2"/>
    <property type="match status" value="1"/>
</dbReference>
<dbReference type="Proteomes" id="UP000197003">
    <property type="component" value="Chromosome"/>
</dbReference>
<accession>A0A1Z3N6D0</accession>
<organism evidence="1 2">
    <name type="scientific">Bdellovibrio bacteriovorus</name>
    <dbReference type="NCBI Taxonomy" id="959"/>
    <lineage>
        <taxon>Bacteria</taxon>
        <taxon>Pseudomonadati</taxon>
        <taxon>Bdellovibrionota</taxon>
        <taxon>Bdellovibrionia</taxon>
        <taxon>Bdellovibrionales</taxon>
        <taxon>Pseudobdellovibrionaceae</taxon>
        <taxon>Bdellovibrio</taxon>
    </lineage>
</organism>
<dbReference type="AlphaFoldDB" id="A0A1Z3N6D0"/>
<proteinExistence type="predicted"/>
<name>A0A1Z3N6D0_BDEBC</name>
<dbReference type="PANTHER" id="PTHR30619">
    <property type="entry name" value="DNA INTERNALIZATION/COMPETENCE PROTEIN COMEC/REC2"/>
    <property type="match status" value="1"/>
</dbReference>
<evidence type="ECO:0008006" key="3">
    <source>
        <dbReference type="Google" id="ProtNLM"/>
    </source>
</evidence>
<dbReference type="EMBL" id="CP020946">
    <property type="protein sequence ID" value="ASD63023.1"/>
    <property type="molecule type" value="Genomic_DNA"/>
</dbReference>
<gene>
    <name evidence="1" type="ORF">B9G79_05290</name>
</gene>
<sequence length="274" mass="30372">MKVYSLNVAQGNFTVVVGTNEAFIVDTHVPMGTDQKVINIKGALADILKNKALIGLMITGFDADHFNSVGLSIILHKYLPNWIMYPKYFKATDNASECFKLIDAHDTNSKIQRVPILLNDNKSRFYSKLSKEFTFEIFSPHAEDKSSSNNCSLVCKVVENSSQQSYLVTGDTEIDRWANIIKEFGNSLASQMMTAPHHGSKNGSSKELLSAVSPYKIIVSAGVNNQYGHPHKEAVELFNQHSKIWYQTNTGSDGQSILTTLEAGKDPISTKYSI</sequence>
<dbReference type="SUPFAM" id="SSF56281">
    <property type="entry name" value="Metallo-hydrolase/oxidoreductase"/>
    <property type="match status" value="1"/>
</dbReference>
<dbReference type="InterPro" id="IPR052159">
    <property type="entry name" value="Competence_DNA_uptake"/>
</dbReference>
<reference evidence="1 2" key="1">
    <citation type="submission" date="2017-04" db="EMBL/GenBank/DDBJ databases">
        <title>Whole genome sequence of Bdellovibrio bacteriovorus strain SSB218315.</title>
        <authorList>
            <person name="Oyedara O."/>
            <person name="Rodriguez-Perez M.A."/>
        </authorList>
    </citation>
    <scope>NUCLEOTIDE SEQUENCE [LARGE SCALE GENOMIC DNA]</scope>
    <source>
        <strain evidence="1 2">SSB218315</strain>
    </source>
</reference>
<dbReference type="Gene3D" id="3.60.15.10">
    <property type="entry name" value="Ribonuclease Z/Hydroxyacylglutathione hydrolase-like"/>
    <property type="match status" value="1"/>
</dbReference>
<evidence type="ECO:0000313" key="2">
    <source>
        <dbReference type="Proteomes" id="UP000197003"/>
    </source>
</evidence>
<evidence type="ECO:0000313" key="1">
    <source>
        <dbReference type="EMBL" id="ASD63023.1"/>
    </source>
</evidence>
<protein>
    <recommendedName>
        <fullName evidence="3">Metallo-beta-lactamase domain-containing protein</fullName>
    </recommendedName>
</protein>
<dbReference type="OrthoDB" id="9761531at2"/>